<evidence type="ECO:0000313" key="1">
    <source>
        <dbReference type="EMBL" id="GAA0185455.1"/>
    </source>
</evidence>
<protein>
    <submittedName>
        <fullName evidence="1">Uncharacterized protein</fullName>
    </submittedName>
</protein>
<sequence length="163" mass="18868">MGGDKLKMVLLTASNYDIWKIKMMDHFYVEQLAKPIETEGVKPNDFVQDWTELDMMCFGYIRDYIDVGVIYHVENETTLVGCWNKLEGLYERKTTTHKASLVRQLRKLRGLFHAKPHKAFFNKYKEGDFGEARMGNNGVSKIMAIGDFRIKSSEGHIIVLKEV</sequence>
<dbReference type="AlphaFoldDB" id="A0AAV3RX78"/>
<reference evidence="1 2" key="1">
    <citation type="submission" date="2024-01" db="EMBL/GenBank/DDBJ databases">
        <title>The complete chloroplast genome sequence of Lithospermum erythrorhizon: insights into the phylogenetic relationship among Boraginaceae species and the maternal lineages of purple gromwells.</title>
        <authorList>
            <person name="Okada T."/>
            <person name="Watanabe K."/>
        </authorList>
    </citation>
    <scope>NUCLEOTIDE SEQUENCE [LARGE SCALE GENOMIC DNA]</scope>
</reference>
<comment type="caution">
    <text evidence="1">The sequence shown here is derived from an EMBL/GenBank/DDBJ whole genome shotgun (WGS) entry which is preliminary data.</text>
</comment>
<keyword evidence="2" id="KW-1185">Reference proteome</keyword>
<dbReference type="EMBL" id="BAABME010012718">
    <property type="protein sequence ID" value="GAA0185455.1"/>
    <property type="molecule type" value="Genomic_DNA"/>
</dbReference>
<proteinExistence type="predicted"/>
<organism evidence="1 2">
    <name type="scientific">Lithospermum erythrorhizon</name>
    <name type="common">Purple gromwell</name>
    <name type="synonym">Lithospermum officinale var. erythrorhizon</name>
    <dbReference type="NCBI Taxonomy" id="34254"/>
    <lineage>
        <taxon>Eukaryota</taxon>
        <taxon>Viridiplantae</taxon>
        <taxon>Streptophyta</taxon>
        <taxon>Embryophyta</taxon>
        <taxon>Tracheophyta</taxon>
        <taxon>Spermatophyta</taxon>
        <taxon>Magnoliopsida</taxon>
        <taxon>eudicotyledons</taxon>
        <taxon>Gunneridae</taxon>
        <taxon>Pentapetalae</taxon>
        <taxon>asterids</taxon>
        <taxon>lamiids</taxon>
        <taxon>Boraginales</taxon>
        <taxon>Boraginaceae</taxon>
        <taxon>Boraginoideae</taxon>
        <taxon>Lithospermeae</taxon>
        <taxon>Lithospermum</taxon>
    </lineage>
</organism>
<dbReference type="Proteomes" id="UP001454036">
    <property type="component" value="Unassembled WGS sequence"/>
</dbReference>
<evidence type="ECO:0000313" key="2">
    <source>
        <dbReference type="Proteomes" id="UP001454036"/>
    </source>
</evidence>
<gene>
    <name evidence="1" type="ORF">LIER_32743</name>
</gene>
<dbReference type="Pfam" id="PF14223">
    <property type="entry name" value="Retrotran_gag_2"/>
    <property type="match status" value="1"/>
</dbReference>
<accession>A0AAV3RX78</accession>
<name>A0AAV3RX78_LITER</name>